<dbReference type="AlphaFoldDB" id="A0A8H6KFU8"/>
<feature type="region of interest" description="Disordered" evidence="1">
    <location>
        <begin position="45"/>
        <end position="96"/>
    </location>
</feature>
<protein>
    <submittedName>
        <fullName evidence="2">Uncharacterized protein</fullName>
    </submittedName>
</protein>
<keyword evidence="3" id="KW-1185">Reference proteome</keyword>
<sequence>MWPGGPTVRVVTAVTLQVVGPPVRARGGSRRAGAKTVARLQQISSSSNEMRGMAHSHRPVKHQLQTTSYKVQASCAREETSLSRRSASQQQLNTTG</sequence>
<comment type="caution">
    <text evidence="2">The sequence shown here is derived from an EMBL/GenBank/DDBJ whole genome shotgun (WGS) entry which is preliminary data.</text>
</comment>
<feature type="compositionally biased region" description="Low complexity" evidence="1">
    <location>
        <begin position="83"/>
        <end position="96"/>
    </location>
</feature>
<proteinExistence type="predicted"/>
<name>A0A8H6KFU8_9PEZI</name>
<reference evidence="2" key="1">
    <citation type="journal article" date="2020" name="Phytopathology">
        <title>Genome Sequence Resources of Colletotrichum truncatum, C. plurivorum, C. musicola, and C. sojae: Four Species Pathogenic to Soybean (Glycine max).</title>
        <authorList>
            <person name="Rogerio F."/>
            <person name="Boufleur T.R."/>
            <person name="Ciampi-Guillardi M."/>
            <person name="Sukno S.A."/>
            <person name="Thon M.R."/>
            <person name="Massola Junior N.S."/>
            <person name="Baroncelli R."/>
        </authorList>
    </citation>
    <scope>NUCLEOTIDE SEQUENCE</scope>
    <source>
        <strain evidence="2">LFN00145</strain>
    </source>
</reference>
<evidence type="ECO:0000256" key="1">
    <source>
        <dbReference type="SAM" id="MobiDB-lite"/>
    </source>
</evidence>
<evidence type="ECO:0000313" key="2">
    <source>
        <dbReference type="EMBL" id="KAF6830707.1"/>
    </source>
</evidence>
<organism evidence="2 3">
    <name type="scientific">Colletotrichum plurivorum</name>
    <dbReference type="NCBI Taxonomy" id="2175906"/>
    <lineage>
        <taxon>Eukaryota</taxon>
        <taxon>Fungi</taxon>
        <taxon>Dikarya</taxon>
        <taxon>Ascomycota</taxon>
        <taxon>Pezizomycotina</taxon>
        <taxon>Sordariomycetes</taxon>
        <taxon>Hypocreomycetidae</taxon>
        <taxon>Glomerellales</taxon>
        <taxon>Glomerellaceae</taxon>
        <taxon>Colletotrichum</taxon>
        <taxon>Colletotrichum orchidearum species complex</taxon>
    </lineage>
</organism>
<dbReference type="Proteomes" id="UP000654918">
    <property type="component" value="Unassembled WGS sequence"/>
</dbReference>
<accession>A0A8H6KFU8</accession>
<gene>
    <name evidence="2" type="ORF">CPLU01_07164</name>
</gene>
<evidence type="ECO:0000313" key="3">
    <source>
        <dbReference type="Proteomes" id="UP000654918"/>
    </source>
</evidence>
<dbReference type="EMBL" id="WIGO01000090">
    <property type="protein sequence ID" value="KAF6830707.1"/>
    <property type="molecule type" value="Genomic_DNA"/>
</dbReference>